<accession>A0A0F9EDP7</accession>
<dbReference type="EMBL" id="LAZR01025343">
    <property type="protein sequence ID" value="KKL72208.1"/>
    <property type="molecule type" value="Genomic_DNA"/>
</dbReference>
<evidence type="ECO:0000313" key="1">
    <source>
        <dbReference type="EMBL" id="KKL72208.1"/>
    </source>
</evidence>
<proteinExistence type="predicted"/>
<reference evidence="1" key="1">
    <citation type="journal article" date="2015" name="Nature">
        <title>Complex archaea that bridge the gap between prokaryotes and eukaryotes.</title>
        <authorList>
            <person name="Spang A."/>
            <person name="Saw J.H."/>
            <person name="Jorgensen S.L."/>
            <person name="Zaremba-Niedzwiedzka K."/>
            <person name="Martijn J."/>
            <person name="Lind A.E."/>
            <person name="van Eijk R."/>
            <person name="Schleper C."/>
            <person name="Guy L."/>
            <person name="Ettema T.J."/>
        </authorList>
    </citation>
    <scope>NUCLEOTIDE SEQUENCE</scope>
</reference>
<organism evidence="1">
    <name type="scientific">marine sediment metagenome</name>
    <dbReference type="NCBI Taxonomy" id="412755"/>
    <lineage>
        <taxon>unclassified sequences</taxon>
        <taxon>metagenomes</taxon>
        <taxon>ecological metagenomes</taxon>
    </lineage>
</organism>
<dbReference type="Pfam" id="PF25735">
    <property type="entry name" value="Phage_L5_gp82"/>
    <property type="match status" value="1"/>
</dbReference>
<comment type="caution">
    <text evidence="1">The sequence shown here is derived from an EMBL/GenBank/DDBJ whole genome shotgun (WGS) entry which is preliminary data.</text>
</comment>
<dbReference type="InterPro" id="IPR058002">
    <property type="entry name" value="Gp82"/>
</dbReference>
<name>A0A0F9EDP7_9ZZZZ</name>
<sequence>MIPTPRVYVHRNLNRDCWSVLQRGKLQGYRHNMTLRDVEFRVRPGGHKRAVREGRRNVHAFAVGTPSLGIPNKRASLIRYDVKKGSFVTFQGRAVLGAAFARFGPDNFFRAYGVKYALVN</sequence>
<dbReference type="AlphaFoldDB" id="A0A0F9EDP7"/>
<protein>
    <submittedName>
        <fullName evidence="1">Uncharacterized protein</fullName>
    </submittedName>
</protein>
<gene>
    <name evidence="1" type="ORF">LCGC14_2087190</name>
</gene>